<evidence type="ECO:0000313" key="1">
    <source>
        <dbReference type="EMBL" id="RRT60904.1"/>
    </source>
</evidence>
<dbReference type="Proteomes" id="UP000287651">
    <property type="component" value="Unassembled WGS sequence"/>
</dbReference>
<evidence type="ECO:0000313" key="2">
    <source>
        <dbReference type="Proteomes" id="UP000287651"/>
    </source>
</evidence>
<sequence>MRWEFAKRFAEGIGKLARNTLGDYRRKTMRLATEDSEGCRNVGVVLVAARVSVTAVMGIAWKDGYDRDGPESRNMALIPYDRYLEGAL</sequence>
<dbReference type="AlphaFoldDB" id="A0A426ZAA6"/>
<protein>
    <submittedName>
        <fullName evidence="1">Uncharacterized protein</fullName>
    </submittedName>
</protein>
<gene>
    <name evidence="1" type="ORF">B296_00012630</name>
</gene>
<comment type="caution">
    <text evidence="1">The sequence shown here is derived from an EMBL/GenBank/DDBJ whole genome shotgun (WGS) entry which is preliminary data.</text>
</comment>
<proteinExistence type="predicted"/>
<organism evidence="1 2">
    <name type="scientific">Ensete ventricosum</name>
    <name type="common">Abyssinian banana</name>
    <name type="synonym">Musa ensete</name>
    <dbReference type="NCBI Taxonomy" id="4639"/>
    <lineage>
        <taxon>Eukaryota</taxon>
        <taxon>Viridiplantae</taxon>
        <taxon>Streptophyta</taxon>
        <taxon>Embryophyta</taxon>
        <taxon>Tracheophyta</taxon>
        <taxon>Spermatophyta</taxon>
        <taxon>Magnoliopsida</taxon>
        <taxon>Liliopsida</taxon>
        <taxon>Zingiberales</taxon>
        <taxon>Musaceae</taxon>
        <taxon>Ensete</taxon>
    </lineage>
</organism>
<reference evidence="1 2" key="1">
    <citation type="journal article" date="2014" name="Agronomy (Basel)">
        <title>A Draft Genome Sequence for Ensete ventricosum, the Drought-Tolerant Tree Against Hunger.</title>
        <authorList>
            <person name="Harrison J."/>
            <person name="Moore K.A."/>
            <person name="Paszkiewicz K."/>
            <person name="Jones T."/>
            <person name="Grant M."/>
            <person name="Ambacheew D."/>
            <person name="Muzemil S."/>
            <person name="Studholme D.J."/>
        </authorList>
    </citation>
    <scope>NUCLEOTIDE SEQUENCE [LARGE SCALE GENOMIC DNA]</scope>
</reference>
<name>A0A426ZAA6_ENSVE</name>
<accession>A0A426ZAA6</accession>
<dbReference type="EMBL" id="AMZH03007606">
    <property type="protein sequence ID" value="RRT60904.1"/>
    <property type="molecule type" value="Genomic_DNA"/>
</dbReference>